<keyword evidence="3" id="KW-1185">Reference proteome</keyword>
<dbReference type="SUPFAM" id="SSF103515">
    <property type="entry name" value="Autotransporter"/>
    <property type="match status" value="1"/>
</dbReference>
<dbReference type="InterPro" id="IPR005546">
    <property type="entry name" value="Autotransporte_beta"/>
</dbReference>
<name>A0A6G6SNT5_PROVU</name>
<dbReference type="InterPro" id="IPR006315">
    <property type="entry name" value="OM_autotransptr_brl_dom"/>
</dbReference>
<feature type="domain" description="Autotransporter" evidence="1">
    <location>
        <begin position="112"/>
        <end position="284"/>
    </location>
</feature>
<gene>
    <name evidence="2" type="ORF">GTH24_17320</name>
</gene>
<dbReference type="Gene3D" id="2.40.128.130">
    <property type="entry name" value="Autotransporter beta-domain"/>
    <property type="match status" value="1"/>
</dbReference>
<evidence type="ECO:0000313" key="3">
    <source>
        <dbReference type="Proteomes" id="UP000503287"/>
    </source>
</evidence>
<dbReference type="InterPro" id="IPR036709">
    <property type="entry name" value="Autotransporte_beta_dom_sf"/>
</dbReference>
<proteinExistence type="predicted"/>
<dbReference type="NCBIfam" id="TIGR01414">
    <property type="entry name" value="autotrans_barl"/>
    <property type="match status" value="1"/>
</dbReference>
<sequence>MQMAAENGYKAINMQQGQLRYLASATCNVGLDKACISGFTHHQRLSNANATQTGLSGAYRVDIRNMPVVLGLALDTDIYSSLPKGYQYQGYPLPLIGFSIDLIPSLSLKPNNNALHLSLKGAYLNRKVSIKRPLLTDTEAGKGDAKIKGYHIDLKGYYPYSLKSTLTLTPFAGITFTEMSRSAYSETQGANFAAQYDKLNTDAIFAKFGLGLEYLLGSSMILTTKAGMYWHITQHQSNFNSHIEYLGAQSIDYTENKKQLKQRPFAHTGLTYQFDNHSSFNTSVNWEMTTYRYHDVQLGMSYTYRF</sequence>
<reference evidence="2 3" key="1">
    <citation type="submission" date="2020-01" db="EMBL/GenBank/DDBJ databases">
        <title>The genomic epidemiology of tigecycline resistance gene tet(X) variants in a swine farm in China.</title>
        <authorList>
            <person name="Peng K."/>
            <person name="Li R."/>
        </authorList>
    </citation>
    <scope>NUCLEOTIDE SEQUENCE [LARGE SCALE GENOMIC DNA]</scope>
    <source>
        <strain evidence="2 3">ZN3</strain>
    </source>
</reference>
<dbReference type="AlphaFoldDB" id="A0A6G6SNT5"/>
<evidence type="ECO:0000259" key="1">
    <source>
        <dbReference type="Pfam" id="PF03797"/>
    </source>
</evidence>
<organism evidence="2 3">
    <name type="scientific">Proteus vulgaris</name>
    <dbReference type="NCBI Taxonomy" id="585"/>
    <lineage>
        <taxon>Bacteria</taxon>
        <taxon>Pseudomonadati</taxon>
        <taxon>Pseudomonadota</taxon>
        <taxon>Gammaproteobacteria</taxon>
        <taxon>Enterobacterales</taxon>
        <taxon>Morganellaceae</taxon>
        <taxon>Proteus</taxon>
    </lineage>
</organism>
<dbReference type="Proteomes" id="UP000503287">
    <property type="component" value="Chromosome"/>
</dbReference>
<evidence type="ECO:0000313" key="2">
    <source>
        <dbReference type="EMBL" id="QIF96193.1"/>
    </source>
</evidence>
<protein>
    <submittedName>
        <fullName evidence="2">Autotransporter domain-containing protein</fullName>
    </submittedName>
</protein>
<dbReference type="EMBL" id="CP047344">
    <property type="protein sequence ID" value="QIF96193.1"/>
    <property type="molecule type" value="Genomic_DNA"/>
</dbReference>
<accession>A0A6G6SNT5</accession>
<dbReference type="Pfam" id="PF03797">
    <property type="entry name" value="Autotransporter"/>
    <property type="match status" value="1"/>
</dbReference>
<dbReference type="GO" id="GO:0019867">
    <property type="term" value="C:outer membrane"/>
    <property type="evidence" value="ECO:0007669"/>
    <property type="project" value="InterPro"/>
</dbReference>